<evidence type="ECO:0000313" key="1">
    <source>
        <dbReference type="EMBL" id="SCO83792.1"/>
    </source>
</evidence>
<proteinExistence type="predicted"/>
<dbReference type="EMBL" id="FMJY01000004">
    <property type="protein sequence ID" value="SCO83792.1"/>
    <property type="molecule type" value="Genomic_DNA"/>
</dbReference>
<dbReference type="AlphaFoldDB" id="A0A2H3T4Y9"/>
<protein>
    <submittedName>
        <fullName evidence="1">Uncharacterized protein</fullName>
    </submittedName>
</protein>
<name>A0A2H3T4Y9_FUSOX</name>
<organism evidence="1 2">
    <name type="scientific">Fusarium oxysporum</name>
    <name type="common">Fusarium vascular wilt</name>
    <dbReference type="NCBI Taxonomy" id="5507"/>
    <lineage>
        <taxon>Eukaryota</taxon>
        <taxon>Fungi</taxon>
        <taxon>Dikarya</taxon>
        <taxon>Ascomycota</taxon>
        <taxon>Pezizomycotina</taxon>
        <taxon>Sordariomycetes</taxon>
        <taxon>Hypocreomycetidae</taxon>
        <taxon>Hypocreales</taxon>
        <taxon>Nectriaceae</taxon>
        <taxon>Fusarium</taxon>
        <taxon>Fusarium oxysporum species complex</taxon>
    </lineage>
</organism>
<dbReference type="Proteomes" id="UP000219369">
    <property type="component" value="Unassembled WGS sequence"/>
</dbReference>
<evidence type="ECO:0000313" key="2">
    <source>
        <dbReference type="Proteomes" id="UP000219369"/>
    </source>
</evidence>
<gene>
    <name evidence="1" type="ORF">FRV6_07919</name>
</gene>
<accession>A0A2H3T4Y9</accession>
<reference evidence="2" key="1">
    <citation type="submission" date="2016-09" db="EMBL/GenBank/DDBJ databases">
        <authorList>
            <person name="Guldener U."/>
        </authorList>
    </citation>
    <scope>NUCLEOTIDE SEQUENCE [LARGE SCALE GENOMIC DNA]</scope>
    <source>
        <strain evidence="2">V64-1</strain>
    </source>
</reference>
<sequence>MFGGPVSVYPDTNPLFDHDLQTGTHSRADGYITDFDTSCFFAECQILQQQGQDNLRNGYF</sequence>